<gene>
    <name evidence="3" type="ORF">AREALGSMS7_04449</name>
</gene>
<name>A0A221V2N2_9FLAO</name>
<proteinExistence type="predicted"/>
<dbReference type="eggNOG" id="COG2226">
    <property type="taxonomic scope" value="Bacteria"/>
</dbReference>
<dbReference type="InterPro" id="IPR029063">
    <property type="entry name" value="SAM-dependent_MTases_sf"/>
</dbReference>
<accession>A0A221V2N2</accession>
<dbReference type="Proteomes" id="UP000204551">
    <property type="component" value="Chromosome"/>
</dbReference>
<dbReference type="KEGG" id="aalg:AREALGSMS7_04449"/>
<evidence type="ECO:0000313" key="4">
    <source>
        <dbReference type="Proteomes" id="UP000204551"/>
    </source>
</evidence>
<dbReference type="GO" id="GO:0032259">
    <property type="term" value="P:methylation"/>
    <property type="evidence" value="ECO:0007669"/>
    <property type="project" value="UniProtKB-KW"/>
</dbReference>
<keyword evidence="3" id="KW-0489">Methyltransferase</keyword>
<organism evidence="3 4">
    <name type="scientific">Arenibacter algicola</name>
    <dbReference type="NCBI Taxonomy" id="616991"/>
    <lineage>
        <taxon>Bacteria</taxon>
        <taxon>Pseudomonadati</taxon>
        <taxon>Bacteroidota</taxon>
        <taxon>Flavobacteriia</taxon>
        <taxon>Flavobacteriales</taxon>
        <taxon>Flavobacteriaceae</taxon>
        <taxon>Arenibacter</taxon>
    </lineage>
</organism>
<dbReference type="GO" id="GO:0008168">
    <property type="term" value="F:methyltransferase activity"/>
    <property type="evidence" value="ECO:0007669"/>
    <property type="project" value="UniProtKB-KW"/>
</dbReference>
<dbReference type="Gene3D" id="3.40.50.150">
    <property type="entry name" value="Vaccinia Virus protein VP39"/>
    <property type="match status" value="1"/>
</dbReference>
<evidence type="ECO:0000256" key="1">
    <source>
        <dbReference type="ARBA" id="ARBA00022679"/>
    </source>
</evidence>
<dbReference type="InterPro" id="IPR041698">
    <property type="entry name" value="Methyltransf_25"/>
</dbReference>
<evidence type="ECO:0000259" key="2">
    <source>
        <dbReference type="Pfam" id="PF13649"/>
    </source>
</evidence>
<dbReference type="STRING" id="616991.GCA_000733925_02660"/>
<protein>
    <submittedName>
        <fullName evidence="3">Methyltransferase</fullName>
    </submittedName>
</protein>
<dbReference type="EMBL" id="CP022515">
    <property type="protein sequence ID" value="ASO07849.1"/>
    <property type="molecule type" value="Genomic_DNA"/>
</dbReference>
<feature type="domain" description="Methyltransferase" evidence="2">
    <location>
        <begin position="61"/>
        <end position="155"/>
    </location>
</feature>
<dbReference type="SUPFAM" id="SSF53335">
    <property type="entry name" value="S-adenosyl-L-methionine-dependent methyltransferases"/>
    <property type="match status" value="1"/>
</dbReference>
<dbReference type="RefSeq" id="WP_031444352.1">
    <property type="nucleotide sequence ID" value="NZ_CP022515.1"/>
</dbReference>
<keyword evidence="1 3" id="KW-0808">Transferase</keyword>
<dbReference type="AlphaFoldDB" id="A0A221V2N2"/>
<dbReference type="Pfam" id="PF13649">
    <property type="entry name" value="Methyltransf_25"/>
    <property type="match status" value="1"/>
</dbReference>
<dbReference type="PANTHER" id="PTHR43861">
    <property type="entry name" value="TRANS-ACONITATE 2-METHYLTRANSFERASE-RELATED"/>
    <property type="match status" value="1"/>
</dbReference>
<evidence type="ECO:0000313" key="3">
    <source>
        <dbReference type="EMBL" id="ASO07849.1"/>
    </source>
</evidence>
<reference evidence="3 4" key="1">
    <citation type="submission" date="2017-07" db="EMBL/GenBank/DDBJ databases">
        <title>Genome Sequence of Arenibacter algicola Strain SMS7 Isolated from a culture of the Diatom Skeletonema marinoi.</title>
        <authorList>
            <person name="Topel M."/>
            <person name="Pinder M.I.M."/>
            <person name="Johansson O.N."/>
            <person name="Kourtchenko O."/>
            <person name="Godhe A."/>
            <person name="Clarke A.K."/>
        </authorList>
    </citation>
    <scope>NUCLEOTIDE SEQUENCE [LARGE SCALE GENOMIC DNA]</scope>
    <source>
        <strain evidence="3 4">SMS7</strain>
    </source>
</reference>
<dbReference type="CDD" id="cd02440">
    <property type="entry name" value="AdoMet_MTases"/>
    <property type="match status" value="1"/>
</dbReference>
<sequence>MNFKRRSCGRELMDDPLLDTLLLQKVYADINRVNTVLQGFSLSIRAIEKIIQENPQNSYTIMDMGCGDGAMLAKVAAFYRNKPIKLNLIGVDLNSKSIALAKENSKDYSNIRFLELDILGPEAKKLQCDILLCTLTMHHFDSKDIPLFLDQFVKLSRLGIVINDLQRSKVSYYLFKLFSLIFIKTKIAKHDGLVSIKSAFTKLDLEDLSINLPHVEHDICWRWAFRYLWIMRIKGKQLPYGRD</sequence>